<evidence type="ECO:0000313" key="1">
    <source>
        <dbReference type="EMBL" id="KII63843.1"/>
    </source>
</evidence>
<gene>
    <name evidence="1" type="ORF">RF11_14245</name>
</gene>
<accession>A0A0C2IEV4</accession>
<evidence type="ECO:0000313" key="2">
    <source>
        <dbReference type="Proteomes" id="UP000031668"/>
    </source>
</evidence>
<dbReference type="AlphaFoldDB" id="A0A0C2IEV4"/>
<dbReference type="Proteomes" id="UP000031668">
    <property type="component" value="Unassembled WGS sequence"/>
</dbReference>
<keyword evidence="2" id="KW-1185">Reference proteome</keyword>
<sequence length="138" mass="16029">MESEDAGYFKFLSQYGTVANGCIILGYDQILFESSRFRLSIYYDGLYGLRCYRWVDVNDPHRPLILAILPKSPEFRKLSQQYQRYAVNNGANIVLRKYMKDEMTEIIIESKKTFPVTICVVDRVLELPSVFHKTNGEA</sequence>
<comment type="caution">
    <text evidence="1">The sequence shown here is derived from an EMBL/GenBank/DDBJ whole genome shotgun (WGS) entry which is preliminary data.</text>
</comment>
<organism evidence="1 2">
    <name type="scientific">Thelohanellus kitauei</name>
    <name type="common">Myxosporean</name>
    <dbReference type="NCBI Taxonomy" id="669202"/>
    <lineage>
        <taxon>Eukaryota</taxon>
        <taxon>Metazoa</taxon>
        <taxon>Cnidaria</taxon>
        <taxon>Myxozoa</taxon>
        <taxon>Myxosporea</taxon>
        <taxon>Bivalvulida</taxon>
        <taxon>Platysporina</taxon>
        <taxon>Myxobolidae</taxon>
        <taxon>Thelohanellus</taxon>
    </lineage>
</organism>
<protein>
    <submittedName>
        <fullName evidence="1">Uncharacterized protein</fullName>
    </submittedName>
</protein>
<dbReference type="EMBL" id="JWZT01004567">
    <property type="protein sequence ID" value="KII63843.1"/>
    <property type="molecule type" value="Genomic_DNA"/>
</dbReference>
<name>A0A0C2IEV4_THEKT</name>
<reference evidence="1 2" key="1">
    <citation type="journal article" date="2014" name="Genome Biol. Evol.">
        <title>The genome of the myxosporean Thelohanellus kitauei shows adaptations to nutrient acquisition within its fish host.</title>
        <authorList>
            <person name="Yang Y."/>
            <person name="Xiong J."/>
            <person name="Zhou Z."/>
            <person name="Huo F."/>
            <person name="Miao W."/>
            <person name="Ran C."/>
            <person name="Liu Y."/>
            <person name="Zhang J."/>
            <person name="Feng J."/>
            <person name="Wang M."/>
            <person name="Wang M."/>
            <person name="Wang L."/>
            <person name="Yao B."/>
        </authorList>
    </citation>
    <scope>NUCLEOTIDE SEQUENCE [LARGE SCALE GENOMIC DNA]</scope>
    <source>
        <strain evidence="1">Wuqing</strain>
    </source>
</reference>
<proteinExistence type="predicted"/>